<comment type="caution">
    <text evidence="1">The sequence shown here is derived from an EMBL/GenBank/DDBJ whole genome shotgun (WGS) entry which is preliminary data.</text>
</comment>
<gene>
    <name evidence="1" type="ORF">EW142_02930</name>
</gene>
<dbReference type="GO" id="GO:0000160">
    <property type="term" value="P:phosphorelay signal transduction system"/>
    <property type="evidence" value="ECO:0007669"/>
    <property type="project" value="InterPro"/>
</dbReference>
<dbReference type="AlphaFoldDB" id="A0A4V2HSS1"/>
<dbReference type="OrthoDB" id="1442255at2"/>
<evidence type="ECO:0000313" key="1">
    <source>
        <dbReference type="EMBL" id="TAI48770.1"/>
    </source>
</evidence>
<dbReference type="SUPFAM" id="SSF47226">
    <property type="entry name" value="Histidine-containing phosphotransfer domain, HPT domain"/>
    <property type="match status" value="1"/>
</dbReference>
<proteinExistence type="predicted"/>
<accession>A0A4V2HSS1</accession>
<reference evidence="1 2" key="1">
    <citation type="submission" date="2019-02" db="EMBL/GenBank/DDBJ databases">
        <title>Draft genome sequence of Muricauda sp. 176CP4-71.</title>
        <authorList>
            <person name="Park J.-S."/>
        </authorList>
    </citation>
    <scope>NUCLEOTIDE SEQUENCE [LARGE SCALE GENOMIC DNA]</scope>
    <source>
        <strain evidence="1 2">176CP4-71</strain>
    </source>
</reference>
<protein>
    <submittedName>
        <fullName evidence="1">Uncharacterized protein</fullName>
    </submittedName>
</protein>
<name>A0A4V2HSS1_9FLAO</name>
<sequence length="259" mass="30166">MGTSELLRYLEKLEIGLSSFSYEELTTSQAGELKKSFTDFKNDLENKVFGVPPLNELDAIFEEVGISSLPKESSSKTATHKSLKPIFVLLQQLESISIDKKQQELLSRLTEQIYFAFTQLSTPDLSENTNQIERRLQVQRRSKVDLCTLWEECMQQMDLLEEFVRLYKQNVLEFIGKIRINLQSQNYQGIDFSCQKLGSSLRMLKTLSLLEITEQMSLECKNDHDIKHLKFLYGQFLVEYPKVEELLDLELEMLRKKSK</sequence>
<dbReference type="InterPro" id="IPR036641">
    <property type="entry name" value="HPT_dom_sf"/>
</dbReference>
<dbReference type="Proteomes" id="UP000291981">
    <property type="component" value="Unassembled WGS sequence"/>
</dbReference>
<keyword evidence="2" id="KW-1185">Reference proteome</keyword>
<evidence type="ECO:0000313" key="2">
    <source>
        <dbReference type="Proteomes" id="UP000291981"/>
    </source>
</evidence>
<organism evidence="1 2">
    <name type="scientific">Flagellimonas allohymeniacidonis</name>
    <dbReference type="NCBI Taxonomy" id="2517819"/>
    <lineage>
        <taxon>Bacteria</taxon>
        <taxon>Pseudomonadati</taxon>
        <taxon>Bacteroidota</taxon>
        <taxon>Flavobacteriia</taxon>
        <taxon>Flavobacteriales</taxon>
        <taxon>Flavobacteriaceae</taxon>
        <taxon>Flagellimonas</taxon>
    </lineage>
</organism>
<dbReference type="EMBL" id="SGIU01000001">
    <property type="protein sequence ID" value="TAI48770.1"/>
    <property type="molecule type" value="Genomic_DNA"/>
</dbReference>
<dbReference type="Gene3D" id="1.20.120.160">
    <property type="entry name" value="HPT domain"/>
    <property type="match status" value="1"/>
</dbReference>